<dbReference type="InterPro" id="IPR052806">
    <property type="entry name" value="Fasciclin-like_AGP"/>
</dbReference>
<dbReference type="KEGG" id="pda:120110774"/>
<organism evidence="4 5">
    <name type="scientific">Phoenix dactylifera</name>
    <name type="common">Date palm</name>
    <dbReference type="NCBI Taxonomy" id="42345"/>
    <lineage>
        <taxon>Eukaryota</taxon>
        <taxon>Viridiplantae</taxon>
        <taxon>Streptophyta</taxon>
        <taxon>Embryophyta</taxon>
        <taxon>Tracheophyta</taxon>
        <taxon>Spermatophyta</taxon>
        <taxon>Magnoliopsida</taxon>
        <taxon>Liliopsida</taxon>
        <taxon>Arecaceae</taxon>
        <taxon>Coryphoideae</taxon>
        <taxon>Phoeniceae</taxon>
        <taxon>Phoenix</taxon>
    </lineage>
</organism>
<protein>
    <submittedName>
        <fullName evidence="5">Fasciclin-like arabinogalactan protein 21</fullName>
    </submittedName>
</protein>
<dbReference type="PANTHER" id="PTHR33985">
    <property type="entry name" value="OS02G0491300 PROTEIN-RELATED"/>
    <property type="match status" value="1"/>
</dbReference>
<name>A0A8B9AG67_PHODC</name>
<evidence type="ECO:0000313" key="5">
    <source>
        <dbReference type="RefSeq" id="XP_038982254.1"/>
    </source>
</evidence>
<feature type="chain" id="PRO_5034761278" evidence="2">
    <location>
        <begin position="21"/>
        <end position="423"/>
    </location>
</feature>
<comment type="similarity">
    <text evidence="1">Belongs to the fasciclin-like AGP family.</text>
</comment>
<reference evidence="5" key="2">
    <citation type="submission" date="2025-08" db="UniProtKB">
        <authorList>
            <consortium name="RefSeq"/>
        </authorList>
    </citation>
    <scope>IDENTIFICATION</scope>
    <source>
        <tissue evidence="5">Young leaves</tissue>
    </source>
</reference>
<dbReference type="InterPro" id="IPR000782">
    <property type="entry name" value="FAS1_domain"/>
</dbReference>
<dbReference type="AlphaFoldDB" id="A0A8B9AG67"/>
<gene>
    <name evidence="5" type="primary">LOC120110774</name>
</gene>
<evidence type="ECO:0000256" key="1">
    <source>
        <dbReference type="ARBA" id="ARBA00007843"/>
    </source>
</evidence>
<feature type="signal peptide" evidence="2">
    <location>
        <begin position="1"/>
        <end position="20"/>
    </location>
</feature>
<evidence type="ECO:0000313" key="4">
    <source>
        <dbReference type="Proteomes" id="UP000228380"/>
    </source>
</evidence>
<dbReference type="Gene3D" id="2.30.180.10">
    <property type="entry name" value="FAS1 domain"/>
    <property type="match status" value="1"/>
</dbReference>
<keyword evidence="2" id="KW-0732">Signal</keyword>
<dbReference type="SMART" id="SM00554">
    <property type="entry name" value="FAS1"/>
    <property type="match status" value="2"/>
</dbReference>
<dbReference type="Proteomes" id="UP000228380">
    <property type="component" value="Chromosome 5"/>
</dbReference>
<dbReference type="PANTHER" id="PTHR33985:SF20">
    <property type="entry name" value="FAS1 DOMAIN-CONTAINING PROTEIN"/>
    <property type="match status" value="1"/>
</dbReference>
<dbReference type="SUPFAM" id="SSF82153">
    <property type="entry name" value="FAS1 domain"/>
    <property type="match status" value="2"/>
</dbReference>
<reference evidence="4" key="1">
    <citation type="journal article" date="2019" name="Nat. Commun.">
        <title>Genome-wide association mapping of date palm fruit traits.</title>
        <authorList>
            <person name="Hazzouri K.M."/>
            <person name="Gros-Balthazard M."/>
            <person name="Flowers J.M."/>
            <person name="Copetti D."/>
            <person name="Lemansour A."/>
            <person name="Lebrun M."/>
            <person name="Masmoudi K."/>
            <person name="Ferrand S."/>
            <person name="Dhar M.I."/>
            <person name="Fresquez Z.A."/>
            <person name="Rosas U."/>
            <person name="Zhang J."/>
            <person name="Talag J."/>
            <person name="Lee S."/>
            <person name="Kudrna D."/>
            <person name="Powell R.F."/>
            <person name="Leitch I.J."/>
            <person name="Krueger R.R."/>
            <person name="Wing R.A."/>
            <person name="Amiri K.M.A."/>
            <person name="Purugganan M.D."/>
        </authorList>
    </citation>
    <scope>NUCLEOTIDE SEQUENCE [LARGE SCALE GENOMIC DNA]</scope>
    <source>
        <strain evidence="4">cv. Khalas</strain>
    </source>
</reference>
<dbReference type="InterPro" id="IPR036378">
    <property type="entry name" value="FAS1_dom_sf"/>
</dbReference>
<dbReference type="RefSeq" id="XP_038982254.1">
    <property type="nucleotide sequence ID" value="XM_039126326.1"/>
</dbReference>
<proteinExistence type="inferred from homology"/>
<keyword evidence="4" id="KW-1185">Reference proteome</keyword>
<feature type="domain" description="FAS1" evidence="3">
    <location>
        <begin position="225"/>
        <end position="313"/>
    </location>
</feature>
<dbReference type="GeneID" id="120110774"/>
<evidence type="ECO:0000259" key="3">
    <source>
        <dbReference type="SMART" id="SM00554"/>
    </source>
</evidence>
<evidence type="ECO:0000256" key="2">
    <source>
        <dbReference type="SAM" id="SignalP"/>
    </source>
</evidence>
<accession>A0A8B9AG67</accession>
<sequence length="423" mass="44577">MAATAFSLLILFFLLRSSSAALSPSASAAGVLRSRGYSLMARVLDLAANSGGSLNGWNATGTLFAPTDSAFKHPRRRLYLGLPQPPMSPSPASLLYHTARSRALLYADLASRPPGTPIATLSRRRLCLFLRRAPGGELCLAESARPAVPCVRIRDPDLYLGGDLAIHGIDGVLYPTSASPCQANTWRDAAPFVGTVGALRRRGYTAVADAMEARRDELEALTAVTVFAPMDSALVEGFRGDLRHHVVPRRYHLHELARLSLGSRIETMAPGKTIAVGSNDGAVTVNGVVVDGEEIHSDDWAVVFPIHLPLRFEDSGTSTDSIGGAAISPSAFGSEVHSTSIGYEPTASPDSVAFDGKCESLDSSSGQDSVLAVAAVSVPSAGAQELANGEEEPWCTWRKSERCSAVRVVSDAGSAPRGSVLAR</sequence>
<feature type="domain" description="FAS1" evidence="3">
    <location>
        <begin position="62"/>
        <end position="176"/>
    </location>
</feature>
<dbReference type="OrthoDB" id="2015130at2759"/>